<dbReference type="PIRSF" id="PIRSF000151">
    <property type="entry name" value="GPR"/>
    <property type="match status" value="1"/>
</dbReference>
<sequence>MVAMGRAARAAARPLAEAPADQRTLAIREAAVALRRRVDVVLAANAEDVLAAEGRGAPANMVDRLRLDPTRIAAIAGAMEAVAAQNDPLGAETARWSPPNGLDIARVSVPLGVLAIIFESRPNVAADAAVICLRSGNAAILRAGSDSLNSALAIHAAVAEGLRAAGLPETAVQMVATPDRDAVGHILGGLDGAIDLIIPRGGRSLVERVQKEARAPVLGHLEGVCHTYLHASADLEMARKVVLNAKMRRTSICGATETLLVDRAGAERLLPPVAGDLIAAGCELRGDVAARALVPTMTEANEADWSAEYLAPVLAVRVVDGVDQAVEHIVRHGSGHTEAIVAEDAAAAARFLNRVDSAIVMWNASTQFADGGEFGFGAEIGISTSRLHARGPVGAAQLVSYKYVVRGRGHVRP</sequence>
<evidence type="ECO:0000313" key="9">
    <source>
        <dbReference type="EMBL" id="MFC0633384.1"/>
    </source>
</evidence>
<evidence type="ECO:0000256" key="6">
    <source>
        <dbReference type="ARBA" id="ARBA00049024"/>
    </source>
</evidence>
<keyword evidence="10" id="KW-1185">Reference proteome</keyword>
<dbReference type="InterPro" id="IPR015590">
    <property type="entry name" value="Aldehyde_DH_dom"/>
</dbReference>
<keyword evidence="5 7" id="KW-0560">Oxidoreductase</keyword>
<dbReference type="PANTHER" id="PTHR11063:SF8">
    <property type="entry name" value="DELTA-1-PYRROLINE-5-CARBOXYLATE SYNTHASE"/>
    <property type="match status" value="1"/>
</dbReference>
<protein>
    <recommendedName>
        <fullName evidence="7">Gamma-glutamyl phosphate reductase</fullName>
        <shortName evidence="7">GPR</shortName>
        <ecNumber evidence="7">1.2.1.41</ecNumber>
    </recommendedName>
    <alternativeName>
        <fullName evidence="7">Glutamate-5-semialdehyde dehydrogenase</fullName>
    </alternativeName>
    <alternativeName>
        <fullName evidence="7">Glutamyl-gamma-semialdehyde dehydrogenase</fullName>
        <shortName evidence="7">GSA dehydrogenase</shortName>
    </alternativeName>
</protein>
<feature type="domain" description="Aldehyde dehydrogenase" evidence="8">
    <location>
        <begin position="6"/>
        <end position="270"/>
    </location>
</feature>
<feature type="domain" description="Aldehyde dehydrogenase" evidence="8">
    <location>
        <begin position="298"/>
        <end position="375"/>
    </location>
</feature>
<dbReference type="SUPFAM" id="SSF53720">
    <property type="entry name" value="ALDH-like"/>
    <property type="match status" value="1"/>
</dbReference>
<gene>
    <name evidence="7" type="primary">proA</name>
    <name evidence="9" type="ORF">ACFFGE_05775</name>
</gene>
<dbReference type="RefSeq" id="WP_376835574.1">
    <property type="nucleotide sequence ID" value="NZ_JBHLSW010000004.1"/>
</dbReference>
<dbReference type="InterPro" id="IPR000965">
    <property type="entry name" value="GPR_dom"/>
</dbReference>
<dbReference type="CDD" id="cd07079">
    <property type="entry name" value="ALDH_F18-19_ProA-GPR"/>
    <property type="match status" value="1"/>
</dbReference>
<evidence type="ECO:0000256" key="1">
    <source>
        <dbReference type="ARBA" id="ARBA00004985"/>
    </source>
</evidence>
<dbReference type="InterPro" id="IPR012134">
    <property type="entry name" value="Glu-5-SA_DH"/>
</dbReference>
<dbReference type="Pfam" id="PF00171">
    <property type="entry name" value="Aldedh"/>
    <property type="match status" value="2"/>
</dbReference>
<dbReference type="GO" id="GO:0004350">
    <property type="term" value="F:glutamate-5-semialdehyde dehydrogenase activity"/>
    <property type="evidence" value="ECO:0007669"/>
    <property type="project" value="UniProtKB-EC"/>
</dbReference>
<evidence type="ECO:0000259" key="8">
    <source>
        <dbReference type="Pfam" id="PF00171"/>
    </source>
</evidence>
<evidence type="ECO:0000256" key="3">
    <source>
        <dbReference type="ARBA" id="ARBA00022650"/>
    </source>
</evidence>
<dbReference type="PANTHER" id="PTHR11063">
    <property type="entry name" value="GLUTAMATE SEMIALDEHYDE DEHYDROGENASE"/>
    <property type="match status" value="1"/>
</dbReference>
<evidence type="ECO:0000256" key="5">
    <source>
        <dbReference type="ARBA" id="ARBA00023002"/>
    </source>
</evidence>
<keyword evidence="3 7" id="KW-0641">Proline biosynthesis</keyword>
<keyword evidence="2 7" id="KW-0028">Amino-acid biosynthesis</keyword>
<dbReference type="EMBL" id="JBHLSW010000004">
    <property type="protein sequence ID" value="MFC0633384.1"/>
    <property type="molecule type" value="Genomic_DNA"/>
</dbReference>
<dbReference type="PROSITE" id="PS01223">
    <property type="entry name" value="PROA"/>
    <property type="match status" value="1"/>
</dbReference>
<accession>A0ABV6R185</accession>
<dbReference type="EC" id="1.2.1.41" evidence="7"/>
<comment type="function">
    <text evidence="7">Catalyzes the NADPH-dependent reduction of L-glutamate 5-phosphate into L-glutamate 5-semialdehyde and phosphate. The product spontaneously undergoes cyclization to form 1-pyrroline-5-carboxylate.</text>
</comment>
<comment type="pathway">
    <text evidence="1 7">Amino-acid biosynthesis; L-proline biosynthesis; L-glutamate 5-semialdehyde from L-glutamate: step 2/2.</text>
</comment>
<comment type="caution">
    <text evidence="9">The sequence shown here is derived from an EMBL/GenBank/DDBJ whole genome shotgun (WGS) entry which is preliminary data.</text>
</comment>
<dbReference type="NCBIfam" id="TIGR00407">
    <property type="entry name" value="proA"/>
    <property type="match status" value="1"/>
</dbReference>
<dbReference type="NCBIfam" id="NF001221">
    <property type="entry name" value="PRK00197.1"/>
    <property type="match status" value="1"/>
</dbReference>
<comment type="catalytic activity">
    <reaction evidence="6 7">
        <text>L-glutamate 5-semialdehyde + phosphate + NADP(+) = L-glutamyl 5-phosphate + NADPH + H(+)</text>
        <dbReference type="Rhea" id="RHEA:19541"/>
        <dbReference type="ChEBI" id="CHEBI:15378"/>
        <dbReference type="ChEBI" id="CHEBI:43474"/>
        <dbReference type="ChEBI" id="CHEBI:57783"/>
        <dbReference type="ChEBI" id="CHEBI:58066"/>
        <dbReference type="ChEBI" id="CHEBI:58274"/>
        <dbReference type="ChEBI" id="CHEBI:58349"/>
        <dbReference type="EC" id="1.2.1.41"/>
    </reaction>
</comment>
<evidence type="ECO:0000313" key="10">
    <source>
        <dbReference type="Proteomes" id="UP001589906"/>
    </source>
</evidence>
<dbReference type="InterPro" id="IPR016163">
    <property type="entry name" value="Ald_DH_C"/>
</dbReference>
<comment type="similarity">
    <text evidence="7">Belongs to the gamma-glutamyl phosphate reductase family.</text>
</comment>
<comment type="subcellular location">
    <subcellularLocation>
        <location evidence="7">Cytoplasm</location>
    </subcellularLocation>
</comment>
<proteinExistence type="inferred from homology"/>
<dbReference type="Gene3D" id="3.40.309.10">
    <property type="entry name" value="Aldehyde Dehydrogenase, Chain A, domain 2"/>
    <property type="match status" value="1"/>
</dbReference>
<dbReference type="InterPro" id="IPR020593">
    <property type="entry name" value="G-glutamylP_reductase_CS"/>
</dbReference>
<keyword evidence="4 7" id="KW-0521">NADP</keyword>
<dbReference type="Gene3D" id="3.40.605.10">
    <property type="entry name" value="Aldehyde Dehydrogenase, Chain A, domain 1"/>
    <property type="match status" value="1"/>
</dbReference>
<organism evidence="9 10">
    <name type="scientific">Brevundimonas balnearis</name>
    <dbReference type="NCBI Taxonomy" id="1572858"/>
    <lineage>
        <taxon>Bacteria</taxon>
        <taxon>Pseudomonadati</taxon>
        <taxon>Pseudomonadota</taxon>
        <taxon>Alphaproteobacteria</taxon>
        <taxon>Caulobacterales</taxon>
        <taxon>Caulobacteraceae</taxon>
        <taxon>Brevundimonas</taxon>
    </lineage>
</organism>
<dbReference type="HAMAP" id="MF_00412">
    <property type="entry name" value="ProA"/>
    <property type="match status" value="1"/>
</dbReference>
<evidence type="ECO:0000256" key="2">
    <source>
        <dbReference type="ARBA" id="ARBA00022605"/>
    </source>
</evidence>
<dbReference type="Proteomes" id="UP001589906">
    <property type="component" value="Unassembled WGS sequence"/>
</dbReference>
<reference evidence="9 10" key="1">
    <citation type="submission" date="2024-09" db="EMBL/GenBank/DDBJ databases">
        <authorList>
            <person name="Sun Q."/>
            <person name="Mori K."/>
        </authorList>
    </citation>
    <scope>NUCLEOTIDE SEQUENCE [LARGE SCALE GENOMIC DNA]</scope>
    <source>
        <strain evidence="9 10">NCAIM B.02621</strain>
    </source>
</reference>
<name>A0ABV6R185_9CAUL</name>
<dbReference type="InterPro" id="IPR016161">
    <property type="entry name" value="Ald_DH/histidinol_DH"/>
</dbReference>
<evidence type="ECO:0000256" key="4">
    <source>
        <dbReference type="ARBA" id="ARBA00022857"/>
    </source>
</evidence>
<keyword evidence="7" id="KW-0963">Cytoplasm</keyword>
<dbReference type="InterPro" id="IPR016162">
    <property type="entry name" value="Ald_DH_N"/>
</dbReference>
<evidence type="ECO:0000256" key="7">
    <source>
        <dbReference type="HAMAP-Rule" id="MF_00412"/>
    </source>
</evidence>